<name>A0A382CP23_9ZZZZ</name>
<gene>
    <name evidence="3" type="ORF">METZ01_LOCUS179897</name>
</gene>
<dbReference type="Gene3D" id="1.20.140.10">
    <property type="entry name" value="Butyryl-CoA Dehydrogenase, subunit A, domain 3"/>
    <property type="match status" value="1"/>
</dbReference>
<dbReference type="SUPFAM" id="SSF56645">
    <property type="entry name" value="Acyl-CoA dehydrogenase NM domain-like"/>
    <property type="match status" value="1"/>
</dbReference>
<protein>
    <recommendedName>
        <fullName evidence="2">Acyl-CoA dehydrogenase C-terminal domain-containing protein</fullName>
    </recommendedName>
</protein>
<reference evidence="3" key="1">
    <citation type="submission" date="2018-05" db="EMBL/GenBank/DDBJ databases">
        <authorList>
            <person name="Lanie J.A."/>
            <person name="Ng W.-L."/>
            <person name="Kazmierczak K.M."/>
            <person name="Andrzejewski T.M."/>
            <person name="Davidsen T.M."/>
            <person name="Wayne K.J."/>
            <person name="Tettelin H."/>
            <person name="Glass J.I."/>
            <person name="Rusch D."/>
            <person name="Podicherti R."/>
            <person name="Tsui H.-C.T."/>
            <person name="Winkler M.E."/>
        </authorList>
    </citation>
    <scope>NUCLEOTIDE SEQUENCE</scope>
</reference>
<dbReference type="InterPro" id="IPR046373">
    <property type="entry name" value="Acyl-CoA_Oxase/DH_mid-dom_sf"/>
</dbReference>
<keyword evidence="1" id="KW-0560">Oxidoreductase</keyword>
<sequence length="367" mass="40772">MEHQESFSNLLSKIEKESLKNEEQKHISSEIIAEFNNLGLFNVLLPSSLGFPEIKLKDYLKIVEQISSMDASTGWCYMIGAALNGAAGSFLSDEVIDNIFINNNKSKKIIIAGQTAPRANVKIENNNIIISGNFKFASGGTYANWITCGFLHPENQEHYLALIPADKVKLNGGWNPFGLAGTGSVDYILDEYVVSRKFIFPHDTLTPLRGKSLYSCGLVSVMIVGHVGVAIGLAKRALKEIQQLVQVNKATGALISRQDFHIEFARETARLEAINAYLISTLNNVDSAISEKENLMKHIDAIRLVSVFATEESSKIIRFAYDRAGTRAIHSENILGRIFRDFHVASQHLLIDITQYQKLGIKMLDLK</sequence>
<feature type="domain" description="Acyl-CoA dehydrogenase C-terminal" evidence="2">
    <location>
        <begin position="225"/>
        <end position="352"/>
    </location>
</feature>
<dbReference type="PANTHER" id="PTHR48083:SF5">
    <property type="entry name" value="NRGC PROTEIN"/>
    <property type="match status" value="1"/>
</dbReference>
<proteinExistence type="predicted"/>
<dbReference type="Pfam" id="PF08028">
    <property type="entry name" value="Acyl-CoA_dh_2"/>
    <property type="match status" value="1"/>
</dbReference>
<dbReference type="GO" id="GO:0033539">
    <property type="term" value="P:fatty acid beta-oxidation using acyl-CoA dehydrogenase"/>
    <property type="evidence" value="ECO:0007669"/>
    <property type="project" value="TreeGrafter"/>
</dbReference>
<dbReference type="InterPro" id="IPR013107">
    <property type="entry name" value="Acyl-CoA_DH_C"/>
</dbReference>
<dbReference type="InterPro" id="IPR009100">
    <property type="entry name" value="AcylCoA_DH/oxidase_NM_dom_sf"/>
</dbReference>
<accession>A0A382CP23</accession>
<dbReference type="InterPro" id="IPR036250">
    <property type="entry name" value="AcylCo_DH-like_C"/>
</dbReference>
<dbReference type="Gene3D" id="2.40.110.10">
    <property type="entry name" value="Butyryl-CoA Dehydrogenase, subunit A, domain 2"/>
    <property type="match status" value="1"/>
</dbReference>
<dbReference type="PANTHER" id="PTHR48083">
    <property type="entry name" value="MEDIUM-CHAIN SPECIFIC ACYL-COA DEHYDROGENASE, MITOCHONDRIAL-RELATED"/>
    <property type="match status" value="1"/>
</dbReference>
<dbReference type="InterPro" id="IPR050741">
    <property type="entry name" value="Acyl-CoA_dehydrogenase"/>
</dbReference>
<dbReference type="GO" id="GO:0003995">
    <property type="term" value="F:acyl-CoA dehydrogenase activity"/>
    <property type="evidence" value="ECO:0007669"/>
    <property type="project" value="TreeGrafter"/>
</dbReference>
<evidence type="ECO:0000313" key="3">
    <source>
        <dbReference type="EMBL" id="SVB27043.1"/>
    </source>
</evidence>
<dbReference type="Gene3D" id="1.10.540.10">
    <property type="entry name" value="Acyl-CoA dehydrogenase/oxidase, N-terminal domain"/>
    <property type="match status" value="1"/>
</dbReference>
<dbReference type="PIRSF" id="PIRSF016578">
    <property type="entry name" value="HsaA"/>
    <property type="match status" value="1"/>
</dbReference>
<dbReference type="InterPro" id="IPR037069">
    <property type="entry name" value="AcylCoA_DH/ox_N_sf"/>
</dbReference>
<dbReference type="GO" id="GO:0050660">
    <property type="term" value="F:flavin adenine dinucleotide binding"/>
    <property type="evidence" value="ECO:0007669"/>
    <property type="project" value="InterPro"/>
</dbReference>
<dbReference type="AlphaFoldDB" id="A0A382CP23"/>
<dbReference type="EMBL" id="UINC01035128">
    <property type="protein sequence ID" value="SVB27043.1"/>
    <property type="molecule type" value="Genomic_DNA"/>
</dbReference>
<dbReference type="SUPFAM" id="SSF47203">
    <property type="entry name" value="Acyl-CoA dehydrogenase C-terminal domain-like"/>
    <property type="match status" value="1"/>
</dbReference>
<evidence type="ECO:0000259" key="2">
    <source>
        <dbReference type="Pfam" id="PF08028"/>
    </source>
</evidence>
<organism evidence="3">
    <name type="scientific">marine metagenome</name>
    <dbReference type="NCBI Taxonomy" id="408172"/>
    <lineage>
        <taxon>unclassified sequences</taxon>
        <taxon>metagenomes</taxon>
        <taxon>ecological metagenomes</taxon>
    </lineage>
</organism>
<evidence type="ECO:0000256" key="1">
    <source>
        <dbReference type="ARBA" id="ARBA00023002"/>
    </source>
</evidence>
<dbReference type="GO" id="GO:0005737">
    <property type="term" value="C:cytoplasm"/>
    <property type="evidence" value="ECO:0007669"/>
    <property type="project" value="TreeGrafter"/>
</dbReference>